<name>A0A975GKJ5_9BACT</name>
<accession>A0A975GKJ5</accession>
<organism evidence="1 2">
    <name type="scientific">Desulfonema magnum</name>
    <dbReference type="NCBI Taxonomy" id="45655"/>
    <lineage>
        <taxon>Bacteria</taxon>
        <taxon>Pseudomonadati</taxon>
        <taxon>Thermodesulfobacteriota</taxon>
        <taxon>Desulfobacteria</taxon>
        <taxon>Desulfobacterales</taxon>
        <taxon>Desulfococcaceae</taxon>
        <taxon>Desulfonema</taxon>
    </lineage>
</organism>
<proteinExistence type="predicted"/>
<protein>
    <submittedName>
        <fullName evidence="1">Uncharacterized protein</fullName>
    </submittedName>
</protein>
<dbReference type="AlphaFoldDB" id="A0A975GKJ5"/>
<gene>
    <name evidence="1" type="ORF">dnm_008090</name>
</gene>
<sequence length="131" mass="15217">MTIRDRRKKICAIRAIRVNQWFRHLKKTTTKEVRHEFFPVSFGNYANSSGAPGHIWQCRPYNKKNVPCPGKNGCLPWDAEGMEREGIRKIVPCLCFHIHIYFADYISAFPCPGRMESPRLRHERLCPCAGV</sequence>
<dbReference type="KEGG" id="dmm:dnm_008090"/>
<evidence type="ECO:0000313" key="2">
    <source>
        <dbReference type="Proteomes" id="UP000663722"/>
    </source>
</evidence>
<keyword evidence="2" id="KW-1185">Reference proteome</keyword>
<reference evidence="1" key="1">
    <citation type="journal article" date="2021" name="Microb. Physiol.">
        <title>Proteogenomic Insights into the Physiology of Marine, Sulfate-Reducing, Filamentous Desulfonema limicola and Desulfonema magnum.</title>
        <authorList>
            <person name="Schnaars V."/>
            <person name="Wohlbrand L."/>
            <person name="Scheve S."/>
            <person name="Hinrichs C."/>
            <person name="Reinhardt R."/>
            <person name="Rabus R."/>
        </authorList>
    </citation>
    <scope>NUCLEOTIDE SEQUENCE</scope>
    <source>
        <strain evidence="1">4be13</strain>
    </source>
</reference>
<dbReference type="Proteomes" id="UP000663722">
    <property type="component" value="Chromosome"/>
</dbReference>
<dbReference type="EMBL" id="CP061800">
    <property type="protein sequence ID" value="QTA84809.1"/>
    <property type="molecule type" value="Genomic_DNA"/>
</dbReference>
<evidence type="ECO:0000313" key="1">
    <source>
        <dbReference type="EMBL" id="QTA84809.1"/>
    </source>
</evidence>